<dbReference type="EMBL" id="JAULSU010000004">
    <property type="protein sequence ID" value="KAK0620664.1"/>
    <property type="molecule type" value="Genomic_DNA"/>
</dbReference>
<protein>
    <submittedName>
        <fullName evidence="1">Carboxymethylenebutenolidase</fullName>
    </submittedName>
</protein>
<organism evidence="1 2">
    <name type="scientific">Immersiella caudata</name>
    <dbReference type="NCBI Taxonomy" id="314043"/>
    <lineage>
        <taxon>Eukaryota</taxon>
        <taxon>Fungi</taxon>
        <taxon>Dikarya</taxon>
        <taxon>Ascomycota</taxon>
        <taxon>Pezizomycotina</taxon>
        <taxon>Sordariomycetes</taxon>
        <taxon>Sordariomycetidae</taxon>
        <taxon>Sordariales</taxon>
        <taxon>Lasiosphaeriaceae</taxon>
        <taxon>Immersiella</taxon>
    </lineage>
</organism>
<comment type="caution">
    <text evidence="1">The sequence shown here is derived from an EMBL/GenBank/DDBJ whole genome shotgun (WGS) entry which is preliminary data.</text>
</comment>
<keyword evidence="2" id="KW-1185">Reference proteome</keyword>
<dbReference type="PANTHER" id="PTHR38436:SF3">
    <property type="entry name" value="CARBOXYMETHYLENEBUTENOLIDASE-RELATED"/>
    <property type="match status" value="1"/>
</dbReference>
<sequence>MASDAGVVPSLPNAAPLQVTPKITIQPPLSRRGTGPGLVLIVSSDLNLSSHEKTLDPPPLQKWAEESYAVAQIAIGRDASGLSGQIGVALAELQKLPECEGADKVGAIAHDSVITPKVDDTLLAAVSSSKIAAVIFYGCAPDTAPSLPALAHLPGGCAAGSPVKKHVYNGADTFFVIPAHEHYRASSAAVGHTRTLTFLKPLIGGPYFDLEEIWEEHTRLEFADRSVERTMATMVQEPYVNHVPTLTGGIGREKLTNFYGNHFIFSNPDDAALELVSRTVGIDRIVDEFLFNCTHDRVIDWLLPGVPPTGKKLSVPMTSIVNIRGDRLFHEHISWDQGTALRQLGLLPEYLPFPYPVEGAEGKKLEYRVPVAGHDTAKKLVNENAVESNGMIKFSVRECDQ</sequence>
<dbReference type="SUPFAM" id="SSF54427">
    <property type="entry name" value="NTF2-like"/>
    <property type="match status" value="1"/>
</dbReference>
<reference evidence="1" key="1">
    <citation type="submission" date="2023-06" db="EMBL/GenBank/DDBJ databases">
        <title>Genome-scale phylogeny and comparative genomics of the fungal order Sordariales.</title>
        <authorList>
            <consortium name="Lawrence Berkeley National Laboratory"/>
            <person name="Hensen N."/>
            <person name="Bonometti L."/>
            <person name="Westerberg I."/>
            <person name="Brannstrom I.O."/>
            <person name="Guillou S."/>
            <person name="Cros-Aarteil S."/>
            <person name="Calhoun S."/>
            <person name="Haridas S."/>
            <person name="Kuo A."/>
            <person name="Mondo S."/>
            <person name="Pangilinan J."/>
            <person name="Riley R."/>
            <person name="Labutti K."/>
            <person name="Andreopoulos B."/>
            <person name="Lipzen A."/>
            <person name="Chen C."/>
            <person name="Yanf M."/>
            <person name="Daum C."/>
            <person name="Ng V."/>
            <person name="Clum A."/>
            <person name="Steindorff A."/>
            <person name="Ohm R."/>
            <person name="Martin F."/>
            <person name="Silar P."/>
            <person name="Natvig D."/>
            <person name="Lalanne C."/>
            <person name="Gautier V."/>
            <person name="Ament-Velasquez S.L."/>
            <person name="Kruys A."/>
            <person name="Hutchinson M.I."/>
            <person name="Powell A.J."/>
            <person name="Barry K."/>
            <person name="Miller A.N."/>
            <person name="Grigoriev I.V."/>
            <person name="Debuchy R."/>
            <person name="Gladieux P."/>
            <person name="Thoren M.H."/>
            <person name="Johannesson H."/>
        </authorList>
    </citation>
    <scope>NUCLEOTIDE SEQUENCE</scope>
    <source>
        <strain evidence="1">CBS 606.72</strain>
    </source>
</reference>
<dbReference type="PANTHER" id="PTHR38436">
    <property type="entry name" value="POLYKETIDE CYCLASE SNOAL-LIKE DOMAIN"/>
    <property type="match status" value="1"/>
</dbReference>
<gene>
    <name evidence="1" type="ORF">B0T14DRAFT_538021</name>
</gene>
<dbReference type="Proteomes" id="UP001175000">
    <property type="component" value="Unassembled WGS sequence"/>
</dbReference>
<accession>A0AA39WSA3</accession>
<dbReference type="InterPro" id="IPR032710">
    <property type="entry name" value="NTF2-like_dom_sf"/>
</dbReference>
<name>A0AA39WSA3_9PEZI</name>
<proteinExistence type="predicted"/>
<dbReference type="Gene3D" id="3.10.450.50">
    <property type="match status" value="1"/>
</dbReference>
<dbReference type="AlphaFoldDB" id="A0AA39WSA3"/>
<dbReference type="InterPro" id="IPR009959">
    <property type="entry name" value="Cyclase_SnoaL-like"/>
</dbReference>
<evidence type="ECO:0000313" key="1">
    <source>
        <dbReference type="EMBL" id="KAK0620664.1"/>
    </source>
</evidence>
<dbReference type="GO" id="GO:0030638">
    <property type="term" value="P:polyketide metabolic process"/>
    <property type="evidence" value="ECO:0007669"/>
    <property type="project" value="InterPro"/>
</dbReference>
<evidence type="ECO:0000313" key="2">
    <source>
        <dbReference type="Proteomes" id="UP001175000"/>
    </source>
</evidence>